<organism evidence="2 3">
    <name type="scientific">Ruminococcus flavefaciens 007c</name>
    <dbReference type="NCBI Taxonomy" id="1341157"/>
    <lineage>
        <taxon>Bacteria</taxon>
        <taxon>Bacillati</taxon>
        <taxon>Bacillota</taxon>
        <taxon>Clostridia</taxon>
        <taxon>Eubacteriales</taxon>
        <taxon>Oscillospiraceae</taxon>
        <taxon>Ruminococcus</taxon>
    </lineage>
</organism>
<dbReference type="PATRIC" id="fig|1341157.4.peg.2549"/>
<dbReference type="EMBL" id="ATAX01000028">
    <property type="protein sequence ID" value="EWM53066.1"/>
    <property type="molecule type" value="Genomic_DNA"/>
</dbReference>
<gene>
    <name evidence="2" type="ORF">RF007C_15760</name>
</gene>
<dbReference type="OrthoDB" id="1816165at2"/>
<dbReference type="PROSITE" id="PS51257">
    <property type="entry name" value="PROKAR_LIPOPROTEIN"/>
    <property type="match status" value="1"/>
</dbReference>
<name>W7UDA0_RUMFL</name>
<proteinExistence type="predicted"/>
<dbReference type="Proteomes" id="UP000019365">
    <property type="component" value="Unassembled WGS sequence"/>
</dbReference>
<accession>W7UDA0</accession>
<dbReference type="RefSeq" id="WP_037300274.1">
    <property type="nucleotide sequence ID" value="NZ_ATAX01000028.1"/>
</dbReference>
<evidence type="ECO:0008006" key="4">
    <source>
        <dbReference type="Google" id="ProtNLM"/>
    </source>
</evidence>
<keyword evidence="3" id="KW-1185">Reference proteome</keyword>
<keyword evidence="1" id="KW-0732">Signal</keyword>
<evidence type="ECO:0000313" key="3">
    <source>
        <dbReference type="Proteomes" id="UP000019365"/>
    </source>
</evidence>
<feature type="chain" id="PRO_5038980161" description="Ig-like domain-containing protein" evidence="1">
    <location>
        <begin position="21"/>
        <end position="464"/>
    </location>
</feature>
<sequence length="464" mass="52845">MDKRIISGAAALLVFSSVTAGCNEKKKPVPSDDTGVFESESSEPLFREYTDEDFREINIPLTYKDNAPPMEIGCIDISGFDFGEKVPVCNKEEFAEEYYTNRFESYTGTPVYNWKSFAGKSVKGYSNKCYVWNGKCYIYVTYECFEYADWSLYSCDLSGSSLKEIYSWTAKDLDERCYRNVFFSEGSMFFTYYGKDGNIPTAAAKRLDLETAEITTLYEAATKDISIWLNADDSGNAELQEYHNVSEIPTVTYKYDSDKDEFVKEKETEVPEGKIMASNSFNGVYSCLIKPEHGHRYDLVNDYYRVKTSVTTGRIVYADEKLAILYNNVKLHIYDLEKMEHCFLDISDLGSSMAMYDGKLFIGCRSNEIRMPVYCMIPELGITYPIVEEGIYSDIRATAEGVTFNEISHQENVIRSGAVRVDENGEIQEEYSVMGENGGVSYVYAGGYSNQYDKIDKIYTVKMK</sequence>
<evidence type="ECO:0000313" key="2">
    <source>
        <dbReference type="EMBL" id="EWM53066.1"/>
    </source>
</evidence>
<evidence type="ECO:0000256" key="1">
    <source>
        <dbReference type="SAM" id="SignalP"/>
    </source>
</evidence>
<feature type="signal peptide" evidence="1">
    <location>
        <begin position="1"/>
        <end position="20"/>
    </location>
</feature>
<reference evidence="2 3" key="1">
    <citation type="journal article" date="2014" name="PLoS ONE">
        <title>Rumen cellulosomics: divergent fiber-degrading strategies revealed by comparative genome-wide analysis of six ruminococcal strains.</title>
        <authorList>
            <person name="Dassa B."/>
            <person name="Borovok I."/>
            <person name="Ruimy-Israeli V."/>
            <person name="Lamed R."/>
            <person name="Flint H.J."/>
            <person name="Duncan S.H."/>
            <person name="Henrissat B."/>
            <person name="Coutinho P."/>
            <person name="Morrison M."/>
            <person name="Mosoni P."/>
            <person name="Yeoman C.J."/>
            <person name="White B.A."/>
            <person name="Bayer E.A."/>
        </authorList>
    </citation>
    <scope>NUCLEOTIDE SEQUENCE [LARGE SCALE GENOMIC DNA]</scope>
    <source>
        <strain evidence="2 3">007c</strain>
    </source>
</reference>
<dbReference type="AlphaFoldDB" id="W7UDA0"/>
<comment type="caution">
    <text evidence="2">The sequence shown here is derived from an EMBL/GenBank/DDBJ whole genome shotgun (WGS) entry which is preliminary data.</text>
</comment>
<protein>
    <recommendedName>
        <fullName evidence="4">Ig-like domain-containing protein</fullName>
    </recommendedName>
</protein>